<evidence type="ECO:0000313" key="2">
    <source>
        <dbReference type="EMBL" id="SVE07144.1"/>
    </source>
</evidence>
<organism evidence="2">
    <name type="scientific">marine metagenome</name>
    <dbReference type="NCBI Taxonomy" id="408172"/>
    <lineage>
        <taxon>unclassified sequences</taxon>
        <taxon>metagenomes</taxon>
        <taxon>ecological metagenomes</taxon>
    </lineage>
</organism>
<gene>
    <name evidence="2" type="ORF">METZ01_LOCUS459998</name>
</gene>
<feature type="transmembrane region" description="Helical" evidence="1">
    <location>
        <begin position="196"/>
        <end position="216"/>
    </location>
</feature>
<keyword evidence="1" id="KW-0812">Transmembrane</keyword>
<dbReference type="Pfam" id="PF01066">
    <property type="entry name" value="CDP-OH_P_transf"/>
    <property type="match status" value="1"/>
</dbReference>
<proteinExistence type="predicted"/>
<name>A0A383AHK5_9ZZZZ</name>
<dbReference type="GO" id="GO:0016020">
    <property type="term" value="C:membrane"/>
    <property type="evidence" value="ECO:0007669"/>
    <property type="project" value="InterPro"/>
</dbReference>
<sequence>MSDPRFISTNFAAVLVYGRLPLVFGGMLFAVAVMLNQSLTAYLAGLGLLMTSMFFDLIDGWFAARYRPQAKLAHLADRIMDKAVYSMIFPMVAVGMMWRYQHLPEGSNLNLEILHVVLVLILCVAVLMRDNFAHFMRNFSLRRGEEEEFKEITRLRTIVAAPIGVLLYLYAFYLPVVGESDFSSWISWFGELNPRHLIMIEILFLIINLGSIAGYCRKYGTACLDDLCLGDEILRRRILSI</sequence>
<feature type="non-terminal residue" evidence="2">
    <location>
        <position position="241"/>
    </location>
</feature>
<dbReference type="InterPro" id="IPR000462">
    <property type="entry name" value="CDP-OH_P_trans"/>
</dbReference>
<reference evidence="2" key="1">
    <citation type="submission" date="2018-05" db="EMBL/GenBank/DDBJ databases">
        <authorList>
            <person name="Lanie J.A."/>
            <person name="Ng W.-L."/>
            <person name="Kazmierczak K.M."/>
            <person name="Andrzejewski T.M."/>
            <person name="Davidsen T.M."/>
            <person name="Wayne K.J."/>
            <person name="Tettelin H."/>
            <person name="Glass J.I."/>
            <person name="Rusch D."/>
            <person name="Podicherti R."/>
            <person name="Tsui H.-C.T."/>
            <person name="Winkler M.E."/>
        </authorList>
    </citation>
    <scope>NUCLEOTIDE SEQUENCE</scope>
</reference>
<dbReference type="EMBL" id="UINC01192146">
    <property type="protein sequence ID" value="SVE07144.1"/>
    <property type="molecule type" value="Genomic_DNA"/>
</dbReference>
<keyword evidence="1" id="KW-1133">Transmembrane helix</keyword>
<dbReference type="GO" id="GO:0016780">
    <property type="term" value="F:phosphotransferase activity, for other substituted phosphate groups"/>
    <property type="evidence" value="ECO:0007669"/>
    <property type="project" value="InterPro"/>
</dbReference>
<feature type="transmembrane region" description="Helical" evidence="1">
    <location>
        <begin position="153"/>
        <end position="176"/>
    </location>
</feature>
<dbReference type="AlphaFoldDB" id="A0A383AHK5"/>
<feature type="transmembrane region" description="Helical" evidence="1">
    <location>
        <begin position="83"/>
        <end position="101"/>
    </location>
</feature>
<feature type="transmembrane region" description="Helical" evidence="1">
    <location>
        <begin position="41"/>
        <end position="62"/>
    </location>
</feature>
<protein>
    <recommendedName>
        <fullName evidence="3">CDP-alcohol phosphatidyltransferase C-terminal domain-containing protein</fullName>
    </recommendedName>
</protein>
<feature type="transmembrane region" description="Helical" evidence="1">
    <location>
        <begin position="12"/>
        <end position="35"/>
    </location>
</feature>
<evidence type="ECO:0000256" key="1">
    <source>
        <dbReference type="SAM" id="Phobius"/>
    </source>
</evidence>
<evidence type="ECO:0008006" key="3">
    <source>
        <dbReference type="Google" id="ProtNLM"/>
    </source>
</evidence>
<feature type="transmembrane region" description="Helical" evidence="1">
    <location>
        <begin position="113"/>
        <end position="132"/>
    </location>
</feature>
<dbReference type="Gene3D" id="1.20.120.1760">
    <property type="match status" value="1"/>
</dbReference>
<accession>A0A383AHK5</accession>
<dbReference type="InterPro" id="IPR043130">
    <property type="entry name" value="CDP-OH_PTrfase_TM_dom"/>
</dbReference>
<dbReference type="GO" id="GO:0008654">
    <property type="term" value="P:phospholipid biosynthetic process"/>
    <property type="evidence" value="ECO:0007669"/>
    <property type="project" value="InterPro"/>
</dbReference>
<keyword evidence="1" id="KW-0472">Membrane</keyword>